<sequence>MMGAFAGRWLTKQGGANGALLALLIIAIGMGSALLGSPAMLNTVTNMMTALVGVMAIALFSGNSGALSFGHVAFMALGAQVSATLTMPPALKAQLFPALPDILLHFQANFAVALVLTAILVGLFAFATGLAIVKLSSATIPIATLGLLIIVNSLIIGADGVTRGSQAVYGIPKSVDIFVVSAVAALVTGFIALFKESAAGLALRATREDEAAAAAVGVDVARLRLLAWVLSGAVAAIAGALIAHNLSVFSPKDFYLDLTFSLVVMLIVGGVNSVSGALAGTLVVTVMIEILRRLENGFSLGVVEVPQIFGLTIIGLSLLIMAVLYYRPGGLLGYRELADILSRRSAPVASKPHSVPAQVTQKDAEKHMLRVASVSKVYGGVKALQEVSLEVASGEILGLIGPNGSGKSTLLACISGTQSASSGSIRMDGAELAGLPAFAVAQSGIARNFQSIRLFANLSVLENVLVAVLANDRTATQASARHKAMTLLDRLAIAELAHRRSGDLAYGQQRRVEIARALALDPRFLLLDEPAAGMNEAETGDLLNILGQTMRETSIGLIIVDHDMPLIMRLCHRLVVLNRGSVLAVGAPQEIQNDETVREAYFGRRRSGKGRPITMQQREIIA</sequence>
<organism evidence="1 2">
    <name type="scientific">Taklimakanibacter albus</name>
    <dbReference type="NCBI Taxonomy" id="2800327"/>
    <lineage>
        <taxon>Bacteria</taxon>
        <taxon>Pseudomonadati</taxon>
        <taxon>Pseudomonadota</taxon>
        <taxon>Alphaproteobacteria</taxon>
        <taxon>Hyphomicrobiales</taxon>
        <taxon>Aestuariivirgaceae</taxon>
        <taxon>Taklimakanibacter</taxon>
    </lineage>
</organism>
<keyword evidence="1" id="KW-0067">ATP-binding</keyword>
<dbReference type="Proteomes" id="UP000616151">
    <property type="component" value="Unassembled WGS sequence"/>
</dbReference>
<reference evidence="1" key="1">
    <citation type="submission" date="2021-01" db="EMBL/GenBank/DDBJ databases">
        <authorList>
            <person name="Sun Q."/>
        </authorList>
    </citation>
    <scope>NUCLEOTIDE SEQUENCE</scope>
    <source>
        <strain evidence="1">YIM B02566</strain>
    </source>
</reference>
<gene>
    <name evidence="1" type="ORF">JHL16_06920</name>
</gene>
<dbReference type="EMBL" id="JAENHL010000006">
    <property type="protein sequence ID" value="MBK1866081.1"/>
    <property type="molecule type" value="Genomic_DNA"/>
</dbReference>
<evidence type="ECO:0000313" key="2">
    <source>
        <dbReference type="Proteomes" id="UP000616151"/>
    </source>
</evidence>
<accession>A0ACC5R083</accession>
<evidence type="ECO:0000313" key="1">
    <source>
        <dbReference type="EMBL" id="MBK1866081.1"/>
    </source>
</evidence>
<keyword evidence="1" id="KW-0547">Nucleotide-binding</keyword>
<comment type="caution">
    <text evidence="1">The sequence shown here is derived from an EMBL/GenBank/DDBJ whole genome shotgun (WGS) entry which is preliminary data.</text>
</comment>
<keyword evidence="2" id="KW-1185">Reference proteome</keyword>
<name>A0ACC5R083_9HYPH</name>
<protein>
    <submittedName>
        <fullName evidence="1">Branched-chain amino acid ABC transporter ATP-binding protein/permease</fullName>
    </submittedName>
</protein>
<proteinExistence type="predicted"/>